<evidence type="ECO:0000256" key="4">
    <source>
        <dbReference type="ARBA" id="ARBA00022692"/>
    </source>
</evidence>
<dbReference type="SUPFAM" id="SSF56935">
    <property type="entry name" value="Porins"/>
    <property type="match status" value="1"/>
</dbReference>
<dbReference type="InterPro" id="IPR012910">
    <property type="entry name" value="Plug_dom"/>
</dbReference>
<name>A0A1G5YYY3_9BACT</name>
<comment type="subcellular location">
    <subcellularLocation>
        <location evidence="1">Cell outer membrane</location>
        <topology evidence="1">Multi-pass membrane protein</topology>
    </subcellularLocation>
</comment>
<dbReference type="Proteomes" id="UP000198756">
    <property type="component" value="Unassembled WGS sequence"/>
</dbReference>
<feature type="domain" description="TonB-dependent receptor plug" evidence="7">
    <location>
        <begin position="119"/>
        <end position="217"/>
    </location>
</feature>
<keyword evidence="8" id="KW-0675">Receptor</keyword>
<evidence type="ECO:0000313" key="8">
    <source>
        <dbReference type="EMBL" id="SDA87345.1"/>
    </source>
</evidence>
<organism evidence="8 9">
    <name type="scientific">Algoriphagus alkaliphilus</name>
    <dbReference type="NCBI Taxonomy" id="279824"/>
    <lineage>
        <taxon>Bacteria</taxon>
        <taxon>Pseudomonadati</taxon>
        <taxon>Bacteroidota</taxon>
        <taxon>Cytophagia</taxon>
        <taxon>Cytophagales</taxon>
        <taxon>Cyclobacteriaceae</taxon>
        <taxon>Algoriphagus</taxon>
    </lineage>
</organism>
<evidence type="ECO:0000313" key="9">
    <source>
        <dbReference type="Proteomes" id="UP000198756"/>
    </source>
</evidence>
<dbReference type="PANTHER" id="PTHR30069:SF57">
    <property type="entry name" value="TONB-DEPENDENT RECEPTOR"/>
    <property type="match status" value="1"/>
</dbReference>
<accession>A0A1G5YYY3</accession>
<dbReference type="InterPro" id="IPR037066">
    <property type="entry name" value="Plug_dom_sf"/>
</dbReference>
<dbReference type="Gene3D" id="2.60.40.1120">
    <property type="entry name" value="Carboxypeptidase-like, regulatory domain"/>
    <property type="match status" value="1"/>
</dbReference>
<reference evidence="9" key="1">
    <citation type="submission" date="2016-10" db="EMBL/GenBank/DDBJ databases">
        <authorList>
            <person name="Varghese N."/>
            <person name="Submissions S."/>
        </authorList>
    </citation>
    <scope>NUCLEOTIDE SEQUENCE [LARGE SCALE GENOMIC DNA]</scope>
    <source>
        <strain evidence="9">DSM 22703</strain>
    </source>
</reference>
<gene>
    <name evidence="8" type="ORF">SAMN03080617_02964</name>
</gene>
<evidence type="ECO:0000256" key="1">
    <source>
        <dbReference type="ARBA" id="ARBA00004571"/>
    </source>
</evidence>
<dbReference type="GO" id="GO:0015344">
    <property type="term" value="F:siderophore uptake transmembrane transporter activity"/>
    <property type="evidence" value="ECO:0007669"/>
    <property type="project" value="TreeGrafter"/>
</dbReference>
<dbReference type="InterPro" id="IPR039426">
    <property type="entry name" value="TonB-dep_rcpt-like"/>
</dbReference>
<dbReference type="PANTHER" id="PTHR30069">
    <property type="entry name" value="TONB-DEPENDENT OUTER MEMBRANE RECEPTOR"/>
    <property type="match status" value="1"/>
</dbReference>
<dbReference type="Pfam" id="PF07715">
    <property type="entry name" value="Plug"/>
    <property type="match status" value="1"/>
</dbReference>
<dbReference type="GO" id="GO:0044718">
    <property type="term" value="P:siderophore transmembrane transport"/>
    <property type="evidence" value="ECO:0007669"/>
    <property type="project" value="TreeGrafter"/>
</dbReference>
<keyword evidence="2" id="KW-0813">Transport</keyword>
<keyword evidence="4" id="KW-0812">Transmembrane</keyword>
<evidence type="ECO:0000256" key="5">
    <source>
        <dbReference type="ARBA" id="ARBA00023136"/>
    </source>
</evidence>
<dbReference type="RefSeq" id="WP_092731304.1">
    <property type="nucleotide sequence ID" value="NZ_FMXE01000022.1"/>
</dbReference>
<dbReference type="AlphaFoldDB" id="A0A1G5YYY3"/>
<sequence>MTFRLILLVLFIIPFQVFSQGTIKGKVFNPANNQPVAFANVLILNTDLGAITDENGLYEIKAVPPGLYNVRASFVGYKTSTAFEVQITLARAVQLDFELAESASDLSEVVINSDFTRSEETPLSVRRLNTNEIERYPGGNRDISRVIQALPGVASTPSFRNDILIRGGAPNENKFYVDEIEVPVINHFSTQGSSGGPVGILNVNLIKNLDLIAGGFPANRMDALSSFFEIQLKDGRRDKMATQVTVGASELTLSNEGPISEKTTYFLSARRSYLQGLFRLLGLPFLPTFNDFQLKTTTKLNDKTELTFIGLGAIDNFELNQDIPDKETEEDRENRLYLLDVLPIQTQWNYVTGLKLKRFRANGFWTFVLSRNMLNNQSIKFAGNDNSSVANLLFDYSSQESENKFRAENSLFGKGYTIKYGMNYQYSRYFIRNFDRVALASSGGVIDIESTSFFSQYGIFISGSKNFYQDRLLLTGGVRMDGADFSETAANPFNQISPRISASYQLRPNLFATANAGIYYQKPPYTVLGFRNNEGELENRENDVRFIRNSQLIAGIEFLVPEKNRRFTAEAFYKKYSYYPTSIRNGIALANLGADFGVIGNEPVISNAEGRAYGLEFLAQQRLFKDFYGIAALTLVRSEFTNSNTTGFIPSSWDNKFIVSLTAGKRFDKNWEIGTRWRFLGGTPYTPFNLEESSLISNWELRNSGILDFNQINAIRLDPFHQLDLRIDKKYFFKRWNLNWYLDIQNLYNFQAEQAPLLIPVRASDGSILVDPNDPSRYQLKLLSNTAGTILPTVGIIIEF</sequence>
<keyword evidence="6" id="KW-0998">Cell outer membrane</keyword>
<evidence type="ECO:0000256" key="3">
    <source>
        <dbReference type="ARBA" id="ARBA00022452"/>
    </source>
</evidence>
<dbReference type="OrthoDB" id="9804995at2"/>
<evidence type="ECO:0000256" key="6">
    <source>
        <dbReference type="ARBA" id="ARBA00023237"/>
    </source>
</evidence>
<dbReference type="Gene3D" id="2.40.170.20">
    <property type="entry name" value="TonB-dependent receptor, beta-barrel domain"/>
    <property type="match status" value="1"/>
</dbReference>
<dbReference type="GO" id="GO:0009279">
    <property type="term" value="C:cell outer membrane"/>
    <property type="evidence" value="ECO:0007669"/>
    <property type="project" value="UniProtKB-SubCell"/>
</dbReference>
<proteinExistence type="predicted"/>
<dbReference type="EMBL" id="FMXE01000022">
    <property type="protein sequence ID" value="SDA87345.1"/>
    <property type="molecule type" value="Genomic_DNA"/>
</dbReference>
<evidence type="ECO:0000259" key="7">
    <source>
        <dbReference type="Pfam" id="PF07715"/>
    </source>
</evidence>
<keyword evidence="3" id="KW-1134">Transmembrane beta strand</keyword>
<keyword evidence="9" id="KW-1185">Reference proteome</keyword>
<dbReference type="Pfam" id="PF13715">
    <property type="entry name" value="CarbopepD_reg_2"/>
    <property type="match status" value="1"/>
</dbReference>
<dbReference type="InterPro" id="IPR036942">
    <property type="entry name" value="Beta-barrel_TonB_sf"/>
</dbReference>
<dbReference type="STRING" id="279824.SAMN03080617_02964"/>
<dbReference type="Gene3D" id="2.170.130.10">
    <property type="entry name" value="TonB-dependent receptor, plug domain"/>
    <property type="match status" value="1"/>
</dbReference>
<dbReference type="SUPFAM" id="SSF49464">
    <property type="entry name" value="Carboxypeptidase regulatory domain-like"/>
    <property type="match status" value="1"/>
</dbReference>
<keyword evidence="5" id="KW-0472">Membrane</keyword>
<dbReference type="InterPro" id="IPR008969">
    <property type="entry name" value="CarboxyPept-like_regulatory"/>
</dbReference>
<protein>
    <submittedName>
        <fullName evidence="8">Outer membrane receptor proteins, mostly Fe transport</fullName>
    </submittedName>
</protein>
<evidence type="ECO:0000256" key="2">
    <source>
        <dbReference type="ARBA" id="ARBA00022448"/>
    </source>
</evidence>